<dbReference type="GO" id="GO:0005524">
    <property type="term" value="F:ATP binding"/>
    <property type="evidence" value="ECO:0007669"/>
    <property type="project" value="UniProtKB-UniRule"/>
</dbReference>
<evidence type="ECO:0000256" key="10">
    <source>
        <dbReference type="ARBA" id="ARBA00048954"/>
    </source>
</evidence>
<dbReference type="GO" id="GO:0003677">
    <property type="term" value="F:DNA binding"/>
    <property type="evidence" value="ECO:0007669"/>
    <property type="project" value="UniProtKB-UniRule"/>
</dbReference>
<keyword evidence="3 12" id="KW-0235">DNA replication</keyword>
<dbReference type="PROSITE" id="PS51199">
    <property type="entry name" value="SF4_HELICASE"/>
    <property type="match status" value="1"/>
</dbReference>
<keyword evidence="4 12" id="KW-0547">Nucleotide-binding</keyword>
<dbReference type="Gene3D" id="3.40.50.300">
    <property type="entry name" value="P-loop containing nucleotide triphosphate hydrolases"/>
    <property type="match status" value="1"/>
</dbReference>
<name>A0A1Z4M2A9_9CYAN</name>
<keyword evidence="15" id="KW-1185">Reference proteome</keyword>
<reference evidence="14 15" key="1">
    <citation type="submission" date="2017-06" db="EMBL/GenBank/DDBJ databases">
        <title>Genome sequencing of cyanobaciteial culture collection at National Institute for Environmental Studies (NIES).</title>
        <authorList>
            <person name="Hirose Y."/>
            <person name="Shimura Y."/>
            <person name="Fujisawa T."/>
            <person name="Nakamura Y."/>
            <person name="Kawachi M."/>
        </authorList>
    </citation>
    <scope>NUCLEOTIDE SEQUENCE [LARGE SCALE GENOMIC DNA]</scope>
    <source>
        <strain evidence="14 15">NIES-267</strain>
        <plasmid evidence="15">Plasmid1 dna</plasmid>
    </source>
</reference>
<keyword evidence="14" id="KW-0614">Plasmid</keyword>
<keyword evidence="6 12" id="KW-0347">Helicase</keyword>
<keyword evidence="8 12" id="KW-0238">DNA-binding</keyword>
<dbReference type="Pfam" id="PF03796">
    <property type="entry name" value="DnaB_C"/>
    <property type="match status" value="1"/>
</dbReference>
<dbReference type="PANTHER" id="PTHR30153:SF2">
    <property type="entry name" value="REPLICATIVE DNA HELICASE"/>
    <property type="match status" value="1"/>
</dbReference>
<keyword evidence="7 12" id="KW-0067">ATP-binding</keyword>
<geneLocation type="plasmid" evidence="15">
    <name>Plasmid1 dna</name>
</geneLocation>
<dbReference type="GO" id="GO:1990077">
    <property type="term" value="C:primosome complex"/>
    <property type="evidence" value="ECO:0007669"/>
    <property type="project" value="UniProtKB-UniRule"/>
</dbReference>
<dbReference type="EMBL" id="AP018228">
    <property type="protein sequence ID" value="BAY87634.1"/>
    <property type="molecule type" value="Genomic_DNA"/>
</dbReference>
<accession>A0A1Z4M2A9</accession>
<keyword evidence="5 12" id="KW-0378">Hydrolase</keyword>
<dbReference type="NCBIfam" id="TIGR00665">
    <property type="entry name" value="DnaB"/>
    <property type="match status" value="1"/>
</dbReference>
<comment type="catalytic activity">
    <reaction evidence="10 12">
        <text>ATP + H2O = ADP + phosphate + H(+)</text>
        <dbReference type="Rhea" id="RHEA:13065"/>
        <dbReference type="ChEBI" id="CHEBI:15377"/>
        <dbReference type="ChEBI" id="CHEBI:15378"/>
        <dbReference type="ChEBI" id="CHEBI:30616"/>
        <dbReference type="ChEBI" id="CHEBI:43474"/>
        <dbReference type="ChEBI" id="CHEBI:456216"/>
        <dbReference type="EC" id="5.6.2.3"/>
    </reaction>
</comment>
<evidence type="ECO:0000256" key="2">
    <source>
        <dbReference type="ARBA" id="ARBA00022515"/>
    </source>
</evidence>
<dbReference type="Gene3D" id="1.10.860.10">
    <property type="entry name" value="DNAb Helicase, Chain A"/>
    <property type="match status" value="1"/>
</dbReference>
<dbReference type="InterPro" id="IPR027417">
    <property type="entry name" value="P-loop_NTPase"/>
</dbReference>
<comment type="function">
    <text evidence="12">The main replicative DNA helicase, it participates in initiation and elongation during chromosome replication. Travels ahead of the DNA replisome, separating dsDNA into templates for DNA synthesis. A processive ATP-dependent 5'-3' DNA helicase it has DNA-dependent ATPase activity.</text>
</comment>
<evidence type="ECO:0000313" key="14">
    <source>
        <dbReference type="EMBL" id="BAY87634.1"/>
    </source>
</evidence>
<keyword evidence="2 12" id="KW-0639">Primosome</keyword>
<dbReference type="OrthoDB" id="9773982at2"/>
<dbReference type="InterPro" id="IPR007693">
    <property type="entry name" value="DNA_helicase_DnaB-like_N"/>
</dbReference>
<dbReference type="PANTHER" id="PTHR30153">
    <property type="entry name" value="REPLICATIVE DNA HELICASE DNAB"/>
    <property type="match status" value="1"/>
</dbReference>
<evidence type="ECO:0000256" key="11">
    <source>
        <dbReference type="NCBIfam" id="TIGR00665"/>
    </source>
</evidence>
<keyword evidence="9" id="KW-0413">Isomerase</keyword>
<sequence length="451" mass="49796">MDFNPIQEELPPMNIEAEEAILGGILFDPSAIIRMADLLDKQAFMISTHSEIYQACLSLHAQNKPTDVLAVKSWLEDRGQLERVGGMNKLVSLFDRTVSAVNIDALADLVMNKYKRRQLIQAGNRIVKLGYSVDMELPEVMEQAESALFAVTGDTYGAAEPMPLADIMVDTYARIEERHTDGGDRRKGVPTGFYDLDGLLNGGLKPGKLITIAARPGCGKSSFVGNIAINMAREGHPAVIFSMEMDKEEWADRFVSQDSGIESDLLQTGKLTHARQWEAVSESVSRLADFPLYIDDSPYLTVTAVRAKIKRLLARTGSLAMVGIDYLGLMEDIGSNSGNLAFSIGKVTRALKQLARECQAPIALLCQLNRGVESRNNKRPTSADLRDSGRIEEDSDIIITLYREEIYEPETMDKGVAEVSVVKHRGGASGTIKLLFDAPYTQFKNLVNERY</sequence>
<dbReference type="GO" id="GO:0016887">
    <property type="term" value="F:ATP hydrolysis activity"/>
    <property type="evidence" value="ECO:0007669"/>
    <property type="project" value="RHEA"/>
</dbReference>
<evidence type="ECO:0000259" key="13">
    <source>
        <dbReference type="PROSITE" id="PS51199"/>
    </source>
</evidence>
<dbReference type="SUPFAM" id="SSF52540">
    <property type="entry name" value="P-loop containing nucleoside triphosphate hydrolases"/>
    <property type="match status" value="1"/>
</dbReference>
<dbReference type="SUPFAM" id="SSF48024">
    <property type="entry name" value="N-terminal domain of DnaB helicase"/>
    <property type="match status" value="1"/>
</dbReference>
<dbReference type="GO" id="GO:0006269">
    <property type="term" value="P:DNA replication, synthesis of primer"/>
    <property type="evidence" value="ECO:0007669"/>
    <property type="project" value="UniProtKB-UniRule"/>
</dbReference>
<dbReference type="InterPro" id="IPR036185">
    <property type="entry name" value="DNA_heli_DnaB-like_N_sf"/>
</dbReference>
<organism evidence="14 15">
    <name type="scientific">Calothrix parasitica NIES-267</name>
    <dbReference type="NCBI Taxonomy" id="1973488"/>
    <lineage>
        <taxon>Bacteria</taxon>
        <taxon>Bacillati</taxon>
        <taxon>Cyanobacteriota</taxon>
        <taxon>Cyanophyceae</taxon>
        <taxon>Nostocales</taxon>
        <taxon>Calotrichaceae</taxon>
        <taxon>Calothrix</taxon>
    </lineage>
</organism>
<evidence type="ECO:0000256" key="9">
    <source>
        <dbReference type="ARBA" id="ARBA00023235"/>
    </source>
</evidence>
<evidence type="ECO:0000256" key="5">
    <source>
        <dbReference type="ARBA" id="ARBA00022801"/>
    </source>
</evidence>
<gene>
    <name evidence="14" type="ORF">NIES267_71580</name>
</gene>
<evidence type="ECO:0000256" key="12">
    <source>
        <dbReference type="RuleBase" id="RU362085"/>
    </source>
</evidence>
<dbReference type="InterPro" id="IPR007694">
    <property type="entry name" value="DNA_helicase_DnaB-like_C"/>
</dbReference>
<dbReference type="GO" id="GO:0043139">
    <property type="term" value="F:5'-3' DNA helicase activity"/>
    <property type="evidence" value="ECO:0007669"/>
    <property type="project" value="UniProtKB-EC"/>
</dbReference>
<dbReference type="Pfam" id="PF00772">
    <property type="entry name" value="DnaB"/>
    <property type="match status" value="1"/>
</dbReference>
<dbReference type="CDD" id="cd00984">
    <property type="entry name" value="DnaB_C"/>
    <property type="match status" value="1"/>
</dbReference>
<dbReference type="InterPro" id="IPR007692">
    <property type="entry name" value="DNA_helicase_DnaB"/>
</dbReference>
<dbReference type="EC" id="5.6.2.3" evidence="11 12"/>
<protein>
    <recommendedName>
        <fullName evidence="11 12">Replicative DNA helicase</fullName>
        <ecNumber evidence="11 12">5.6.2.3</ecNumber>
    </recommendedName>
</protein>
<dbReference type="GO" id="GO:0005829">
    <property type="term" value="C:cytosol"/>
    <property type="evidence" value="ECO:0007669"/>
    <property type="project" value="TreeGrafter"/>
</dbReference>
<evidence type="ECO:0000256" key="3">
    <source>
        <dbReference type="ARBA" id="ARBA00022705"/>
    </source>
</evidence>
<evidence type="ECO:0000313" key="15">
    <source>
        <dbReference type="Proteomes" id="UP000218418"/>
    </source>
</evidence>
<feature type="domain" description="SF4 helicase" evidence="13">
    <location>
        <begin position="182"/>
        <end position="450"/>
    </location>
</feature>
<proteinExistence type="inferred from homology"/>
<dbReference type="InterPro" id="IPR016136">
    <property type="entry name" value="DNA_helicase_N/primase_C"/>
</dbReference>
<evidence type="ECO:0000256" key="4">
    <source>
        <dbReference type="ARBA" id="ARBA00022741"/>
    </source>
</evidence>
<comment type="similarity">
    <text evidence="1 12">Belongs to the helicase family. DnaB subfamily.</text>
</comment>
<evidence type="ECO:0000256" key="1">
    <source>
        <dbReference type="ARBA" id="ARBA00008428"/>
    </source>
</evidence>
<evidence type="ECO:0000256" key="6">
    <source>
        <dbReference type="ARBA" id="ARBA00022806"/>
    </source>
</evidence>
<dbReference type="Proteomes" id="UP000218418">
    <property type="component" value="Plasmid plasmid1"/>
</dbReference>
<evidence type="ECO:0000256" key="8">
    <source>
        <dbReference type="ARBA" id="ARBA00023125"/>
    </source>
</evidence>
<evidence type="ECO:0000256" key="7">
    <source>
        <dbReference type="ARBA" id="ARBA00022840"/>
    </source>
</evidence>
<dbReference type="AlphaFoldDB" id="A0A1Z4M2A9"/>